<keyword evidence="3" id="KW-1185">Reference proteome</keyword>
<dbReference type="InParanoid" id="A0A316YMQ8"/>
<protein>
    <submittedName>
        <fullName evidence="2">Uncharacterized protein</fullName>
    </submittedName>
</protein>
<feature type="compositionally biased region" description="Polar residues" evidence="1">
    <location>
        <begin position="61"/>
        <end position="71"/>
    </location>
</feature>
<accession>A0A316YMQ8</accession>
<feature type="compositionally biased region" description="Low complexity" evidence="1">
    <location>
        <begin position="34"/>
        <end position="52"/>
    </location>
</feature>
<dbReference type="AlphaFoldDB" id="A0A316YMQ8"/>
<reference evidence="2 3" key="1">
    <citation type="journal article" date="2018" name="Mol. Biol. Evol.">
        <title>Broad Genomic Sampling Reveals a Smut Pathogenic Ancestry of the Fungal Clade Ustilaginomycotina.</title>
        <authorList>
            <person name="Kijpornyongpan T."/>
            <person name="Mondo S.J."/>
            <person name="Barry K."/>
            <person name="Sandor L."/>
            <person name="Lee J."/>
            <person name="Lipzen A."/>
            <person name="Pangilinan J."/>
            <person name="LaButti K."/>
            <person name="Hainaut M."/>
            <person name="Henrissat B."/>
            <person name="Grigoriev I.V."/>
            <person name="Spatafora J.W."/>
            <person name="Aime M.C."/>
        </authorList>
    </citation>
    <scope>NUCLEOTIDE SEQUENCE [LARGE SCALE GENOMIC DNA]</scope>
    <source>
        <strain evidence="2 3">MCA 4198</strain>
    </source>
</reference>
<dbReference type="EMBL" id="KZ819636">
    <property type="protein sequence ID" value="PWN90539.1"/>
    <property type="molecule type" value="Genomic_DNA"/>
</dbReference>
<evidence type="ECO:0000313" key="2">
    <source>
        <dbReference type="EMBL" id="PWN90539.1"/>
    </source>
</evidence>
<sequence>MAQSPAGQARTYSSPMASPTSFSTTATLSPCGDVSNTTGPSSPGSPVRTVPGRTLRRKRSTANAALTTRPSHLSLRDRSGSTSSSIEVSLGSMSLSSASSVGQTTTMNPPPLVLDQPLLEEGQAQLVEAPPLDISPSALVLVHTESSNGKGTTLAHALFQPNFLIDAHGHVRRLSRTEWERARATVEEARIVGVGGGSVSASSSKGEGAGRRTIIFGNEGEEGEESRTFHLQARAAAAEDGQVGGEEEEGGHRGVSPGRFLEIVIRGRDIEKAGLPSQLCALLEQSKGFSESELRGEGDSNLCDEILYIVRGRVPTD</sequence>
<dbReference type="RefSeq" id="XP_025377737.1">
    <property type="nucleotide sequence ID" value="XM_025521736.1"/>
</dbReference>
<dbReference type="GeneID" id="37043652"/>
<evidence type="ECO:0000313" key="3">
    <source>
        <dbReference type="Proteomes" id="UP000245768"/>
    </source>
</evidence>
<feature type="region of interest" description="Disordered" evidence="1">
    <location>
        <begin position="1"/>
        <end position="86"/>
    </location>
</feature>
<name>A0A316YMQ8_9BASI</name>
<dbReference type="Proteomes" id="UP000245768">
    <property type="component" value="Unassembled WGS sequence"/>
</dbReference>
<proteinExistence type="predicted"/>
<feature type="compositionally biased region" description="Polar residues" evidence="1">
    <location>
        <begin position="1"/>
        <end position="28"/>
    </location>
</feature>
<gene>
    <name evidence="2" type="ORF">FA10DRAFT_266993</name>
</gene>
<evidence type="ECO:0000256" key="1">
    <source>
        <dbReference type="SAM" id="MobiDB-lite"/>
    </source>
</evidence>
<organism evidence="2 3">
    <name type="scientific">Acaromyces ingoldii</name>
    <dbReference type="NCBI Taxonomy" id="215250"/>
    <lineage>
        <taxon>Eukaryota</taxon>
        <taxon>Fungi</taxon>
        <taxon>Dikarya</taxon>
        <taxon>Basidiomycota</taxon>
        <taxon>Ustilaginomycotina</taxon>
        <taxon>Exobasidiomycetes</taxon>
        <taxon>Exobasidiales</taxon>
        <taxon>Cryptobasidiaceae</taxon>
        <taxon>Acaromyces</taxon>
    </lineage>
</organism>